<feature type="region of interest" description="Disordered" evidence="5">
    <location>
        <begin position="27"/>
        <end position="56"/>
    </location>
</feature>
<gene>
    <name evidence="8" type="ORF">H9L10_10365</name>
</gene>
<dbReference type="PROSITE" id="PS51257">
    <property type="entry name" value="PROKAR_LIPOPROTEIN"/>
    <property type="match status" value="1"/>
</dbReference>
<dbReference type="InterPro" id="IPR028081">
    <property type="entry name" value="Leu-bd"/>
</dbReference>
<dbReference type="InterPro" id="IPR000709">
    <property type="entry name" value="Leu_Ile_Val-bd"/>
</dbReference>
<feature type="domain" description="Leucine-binding protein" evidence="7">
    <location>
        <begin position="38"/>
        <end position="392"/>
    </location>
</feature>
<evidence type="ECO:0000256" key="3">
    <source>
        <dbReference type="ARBA" id="ARBA00022729"/>
    </source>
</evidence>
<dbReference type="InterPro" id="IPR028082">
    <property type="entry name" value="Peripla_BP_I"/>
</dbReference>
<dbReference type="AlphaFoldDB" id="A0A7G9QZC9"/>
<comment type="similarity">
    <text evidence="1">Belongs to the leucine-binding protein family.</text>
</comment>
<evidence type="ECO:0000256" key="6">
    <source>
        <dbReference type="SAM" id="SignalP"/>
    </source>
</evidence>
<dbReference type="RefSeq" id="WP_166100078.1">
    <property type="nucleotide sequence ID" value="NZ_BMMY01000003.1"/>
</dbReference>
<evidence type="ECO:0000256" key="1">
    <source>
        <dbReference type="ARBA" id="ARBA00010062"/>
    </source>
</evidence>
<evidence type="ECO:0000256" key="5">
    <source>
        <dbReference type="SAM" id="MobiDB-lite"/>
    </source>
</evidence>
<dbReference type="KEGG" id="pei:H9L10_10365"/>
<feature type="chain" id="PRO_5028882662" evidence="6">
    <location>
        <begin position="24"/>
        <end position="411"/>
    </location>
</feature>
<evidence type="ECO:0000313" key="8">
    <source>
        <dbReference type="EMBL" id="QNN48704.1"/>
    </source>
</evidence>
<feature type="signal peptide" evidence="6">
    <location>
        <begin position="1"/>
        <end position="23"/>
    </location>
</feature>
<keyword evidence="2" id="KW-0813">Transport</keyword>
<dbReference type="InterPro" id="IPR051010">
    <property type="entry name" value="BCAA_transport"/>
</dbReference>
<accession>A0A7G9QZC9</accession>
<dbReference type="PRINTS" id="PR00337">
    <property type="entry name" value="LEUILEVALBP"/>
</dbReference>
<dbReference type="PANTHER" id="PTHR30483">
    <property type="entry name" value="LEUCINE-SPECIFIC-BINDING PROTEIN"/>
    <property type="match status" value="1"/>
</dbReference>
<proteinExistence type="inferred from homology"/>
<dbReference type="EMBL" id="CP060712">
    <property type="protein sequence ID" value="QNN48704.1"/>
    <property type="molecule type" value="Genomic_DNA"/>
</dbReference>
<keyword evidence="9" id="KW-1185">Reference proteome</keyword>
<keyword evidence="4" id="KW-0029">Amino-acid transport</keyword>
<dbReference type="Pfam" id="PF13458">
    <property type="entry name" value="Peripla_BP_6"/>
    <property type="match status" value="1"/>
</dbReference>
<reference evidence="8 9" key="1">
    <citation type="submission" date="2020-08" db="EMBL/GenBank/DDBJ databases">
        <title>Genome sequence of Phycicoccus endophyticus JCM 31784T.</title>
        <authorList>
            <person name="Hyun D.-W."/>
            <person name="Bae J.-W."/>
        </authorList>
    </citation>
    <scope>NUCLEOTIDE SEQUENCE [LARGE SCALE GENOMIC DNA]</scope>
    <source>
        <strain evidence="8 9">JCM 31784</strain>
    </source>
</reference>
<evidence type="ECO:0000259" key="7">
    <source>
        <dbReference type="Pfam" id="PF13458"/>
    </source>
</evidence>
<evidence type="ECO:0000256" key="4">
    <source>
        <dbReference type="ARBA" id="ARBA00022970"/>
    </source>
</evidence>
<sequence length="411" mass="42693">MSKAWRRTLVCTVGVTTMSLAVAACGSGSGDGGDSSDPVQIGLIEPMSGPFADNGTQADRGASLCVDQINADGGIKALDGAKLELRKQDTGAAQPAQVANQAQSLIDSNDLSAMIGAWASSYTLAVAPVTEQNQVPLVTESFADDIVAQGYTYVFKIPAPASEMGKQGVIEVLNLADASDYPIERAAVVAENTSSAQVSAKAAVAQLEENGVSVTNEEYFAPGLTDANSLAIKVLSGKPQFLFAQAGLADMKILQEALVRQGYTGPILGSGSALVNPRYAETVGKPADGVFTSAGWNWDLPGAEQFVEDFVAKNSEFDFPGQEAGEDCVAVYAIAAALEAAGSRDPSDVRDALAQVDISDGTGSMVATGRTKFEENGQLVDATPVIVQWQDGKPRTVFPKDVATAEPAFVK</sequence>
<dbReference type="Proteomes" id="UP000515976">
    <property type="component" value="Chromosome"/>
</dbReference>
<dbReference type="SUPFAM" id="SSF53822">
    <property type="entry name" value="Periplasmic binding protein-like I"/>
    <property type="match status" value="1"/>
</dbReference>
<protein>
    <submittedName>
        <fullName evidence="8">ABC transporter substrate-binding protein</fullName>
    </submittedName>
</protein>
<evidence type="ECO:0000313" key="9">
    <source>
        <dbReference type="Proteomes" id="UP000515976"/>
    </source>
</evidence>
<name>A0A7G9QZC9_9MICO</name>
<dbReference type="GO" id="GO:0006865">
    <property type="term" value="P:amino acid transport"/>
    <property type="evidence" value="ECO:0007669"/>
    <property type="project" value="UniProtKB-KW"/>
</dbReference>
<organism evidence="8 9">
    <name type="scientific">Phycicoccus endophyticus</name>
    <dbReference type="NCBI Taxonomy" id="1690220"/>
    <lineage>
        <taxon>Bacteria</taxon>
        <taxon>Bacillati</taxon>
        <taxon>Actinomycetota</taxon>
        <taxon>Actinomycetes</taxon>
        <taxon>Micrococcales</taxon>
        <taxon>Intrasporangiaceae</taxon>
        <taxon>Phycicoccus</taxon>
    </lineage>
</organism>
<keyword evidence="3 6" id="KW-0732">Signal</keyword>
<evidence type="ECO:0000256" key="2">
    <source>
        <dbReference type="ARBA" id="ARBA00022448"/>
    </source>
</evidence>
<dbReference type="Gene3D" id="3.40.50.2300">
    <property type="match status" value="2"/>
</dbReference>